<comment type="function">
    <text evidence="3">NAD-dependent lysine deacetylase and desuccinylase that specifically removes acetyl and succinyl groups on target proteins. Modulates the activities of several proteins which are inactive in their acylated form.</text>
</comment>
<feature type="domain" description="Deacetylase sirtuin-type" evidence="5">
    <location>
        <begin position="1"/>
        <end position="233"/>
    </location>
</feature>
<comment type="similarity">
    <text evidence="3">Belongs to the sirtuin family. Class III subfamily.</text>
</comment>
<organism evidence="6 7">
    <name type="scientific">Cyclobacterium plantarum</name>
    <dbReference type="NCBI Taxonomy" id="2716263"/>
    <lineage>
        <taxon>Bacteria</taxon>
        <taxon>Pseudomonadati</taxon>
        <taxon>Bacteroidota</taxon>
        <taxon>Cytophagia</taxon>
        <taxon>Cytophagales</taxon>
        <taxon>Cyclobacteriaceae</taxon>
        <taxon>Cyclobacterium</taxon>
    </lineage>
</organism>
<dbReference type="HAMAP" id="MF_01121">
    <property type="entry name" value="Sirtuin_ClassIII"/>
    <property type="match status" value="1"/>
</dbReference>
<comment type="caution">
    <text evidence="6">The sequence shown here is derived from an EMBL/GenBank/DDBJ whole genome shotgun (WGS) entry which is preliminary data.</text>
</comment>
<feature type="binding site" evidence="3">
    <location>
        <position position="58"/>
    </location>
    <ligand>
        <name>substrate</name>
    </ligand>
</feature>
<accession>A0ABX0H4Q9</accession>
<dbReference type="InterPro" id="IPR050134">
    <property type="entry name" value="NAD-dep_sirtuin_deacylases"/>
</dbReference>
<feature type="binding site" evidence="3">
    <location>
        <position position="61"/>
    </location>
    <ligand>
        <name>substrate</name>
    </ligand>
</feature>
<dbReference type="Gene3D" id="3.30.1600.10">
    <property type="entry name" value="SIR2/SIRT2 'Small Domain"/>
    <property type="match status" value="1"/>
</dbReference>
<evidence type="ECO:0000256" key="4">
    <source>
        <dbReference type="PROSITE-ProRule" id="PRU00236"/>
    </source>
</evidence>
<dbReference type="PROSITE" id="PS50305">
    <property type="entry name" value="SIRTUIN"/>
    <property type="match status" value="1"/>
</dbReference>
<keyword evidence="1" id="KW-0808">Transferase</keyword>
<dbReference type="EMBL" id="JAANYN010000002">
    <property type="protein sequence ID" value="NHE56619.1"/>
    <property type="molecule type" value="Genomic_DNA"/>
</dbReference>
<keyword evidence="3" id="KW-0963">Cytoplasm</keyword>
<protein>
    <recommendedName>
        <fullName evidence="3">NAD-dependent protein deacylase</fullName>
        <ecNumber evidence="3">2.3.1.286</ecNumber>
    </recommendedName>
    <alternativeName>
        <fullName evidence="3">Regulatory protein SIR2 homolog</fullName>
    </alternativeName>
</protein>
<gene>
    <name evidence="3" type="primary">cobB</name>
    <name evidence="6" type="ORF">G9Q97_07305</name>
</gene>
<dbReference type="InterPro" id="IPR003000">
    <property type="entry name" value="Sirtuin"/>
</dbReference>
<dbReference type="InterPro" id="IPR029035">
    <property type="entry name" value="DHS-like_NAD/FAD-binding_dom"/>
</dbReference>
<dbReference type="InterPro" id="IPR026590">
    <property type="entry name" value="Ssirtuin_cat_dom"/>
</dbReference>
<dbReference type="EC" id="2.3.1.286" evidence="3"/>
<feature type="active site" description="Proton acceptor" evidence="3">
    <location>
        <position position="109"/>
    </location>
</feature>
<keyword evidence="7" id="KW-1185">Reference proteome</keyword>
<dbReference type="CDD" id="cd01412">
    <property type="entry name" value="SIRT5_Af1_CobB"/>
    <property type="match status" value="1"/>
</dbReference>
<dbReference type="Proteomes" id="UP000649799">
    <property type="component" value="Unassembled WGS sequence"/>
</dbReference>
<name>A0ABX0H4Q9_9BACT</name>
<evidence type="ECO:0000313" key="6">
    <source>
        <dbReference type="EMBL" id="NHE56619.1"/>
    </source>
</evidence>
<keyword evidence="2 3" id="KW-0520">NAD</keyword>
<evidence type="ECO:0000313" key="7">
    <source>
        <dbReference type="Proteomes" id="UP000649799"/>
    </source>
</evidence>
<comment type="domain">
    <text evidence="3">2 residues (Tyr-58 and Arg-61) present in a large hydrophobic pocket are probably involved in substrate specificity. They are important for desuccinylation activity, but dispensable for deacetylation activity.</text>
</comment>
<comment type="subcellular location">
    <subcellularLocation>
        <location evidence="3">Cytoplasm</location>
    </subcellularLocation>
</comment>
<dbReference type="SUPFAM" id="SSF52467">
    <property type="entry name" value="DHS-like NAD/FAD-binding domain"/>
    <property type="match status" value="1"/>
</dbReference>
<evidence type="ECO:0000256" key="3">
    <source>
        <dbReference type="HAMAP-Rule" id="MF_01121"/>
    </source>
</evidence>
<comment type="catalytic activity">
    <reaction evidence="3">
        <text>N(6)-succinyl-L-lysyl-[protein] + NAD(+) + H2O = 2''-O-succinyl-ADP-D-ribose + nicotinamide + L-lysyl-[protein]</text>
        <dbReference type="Rhea" id="RHEA:47668"/>
        <dbReference type="Rhea" id="RHEA-COMP:9752"/>
        <dbReference type="Rhea" id="RHEA-COMP:11877"/>
        <dbReference type="ChEBI" id="CHEBI:15377"/>
        <dbReference type="ChEBI" id="CHEBI:17154"/>
        <dbReference type="ChEBI" id="CHEBI:29969"/>
        <dbReference type="ChEBI" id="CHEBI:57540"/>
        <dbReference type="ChEBI" id="CHEBI:87830"/>
        <dbReference type="ChEBI" id="CHEBI:87832"/>
    </reaction>
</comment>
<dbReference type="RefSeq" id="WP_166144728.1">
    <property type="nucleotide sequence ID" value="NZ_JAANYN010000002.1"/>
</dbReference>
<comment type="caution">
    <text evidence="3 4">Lacks conserved residue(s) required for the propagation of feature annotation.</text>
</comment>
<dbReference type="InterPro" id="IPR026591">
    <property type="entry name" value="Sirtuin_cat_small_dom_sf"/>
</dbReference>
<evidence type="ECO:0000256" key="1">
    <source>
        <dbReference type="ARBA" id="ARBA00022679"/>
    </source>
</evidence>
<dbReference type="InterPro" id="IPR027546">
    <property type="entry name" value="Sirtuin_class_III"/>
</dbReference>
<dbReference type="PANTHER" id="PTHR11085">
    <property type="entry name" value="NAD-DEPENDENT PROTEIN DEACYLASE SIRTUIN-5, MITOCHONDRIAL-RELATED"/>
    <property type="match status" value="1"/>
</dbReference>
<comment type="catalytic activity">
    <reaction evidence="3">
        <text>N(6)-acetyl-L-lysyl-[protein] + NAD(+) + H2O = 2''-O-acetyl-ADP-D-ribose + nicotinamide + L-lysyl-[protein]</text>
        <dbReference type="Rhea" id="RHEA:43636"/>
        <dbReference type="Rhea" id="RHEA-COMP:9752"/>
        <dbReference type="Rhea" id="RHEA-COMP:10731"/>
        <dbReference type="ChEBI" id="CHEBI:15377"/>
        <dbReference type="ChEBI" id="CHEBI:17154"/>
        <dbReference type="ChEBI" id="CHEBI:29969"/>
        <dbReference type="ChEBI" id="CHEBI:57540"/>
        <dbReference type="ChEBI" id="CHEBI:61930"/>
        <dbReference type="ChEBI" id="CHEBI:83767"/>
        <dbReference type="EC" id="2.3.1.286"/>
    </reaction>
</comment>
<feature type="binding site" evidence="3">
    <location>
        <begin position="91"/>
        <end position="94"/>
    </location>
    <ligand>
        <name>NAD(+)</name>
        <dbReference type="ChEBI" id="CHEBI:57540"/>
    </ligand>
</feature>
<proteinExistence type="inferred from homology"/>
<feature type="binding site" evidence="3">
    <location>
        <position position="219"/>
    </location>
    <ligand>
        <name>NAD(+)</name>
        <dbReference type="ChEBI" id="CHEBI:57540"/>
    </ligand>
</feature>
<evidence type="ECO:0000259" key="5">
    <source>
        <dbReference type="PROSITE" id="PS50305"/>
    </source>
</evidence>
<sequence length="237" mass="26279">MGEQEKQKLVVLTGAGISAESGIKTFRDDNGLWEGHDVMDVATPEGWQRNRELVLDFYNQRRKACLKAKPNQAHLKLAALESSYEVTIITQNVDDLHEKAGSSQIIHLHGELCKSQSSIDPEITYPIEGWELKLGDKCEKGSQLRPFVVWFGEPVPKMTAAIAAVQQADALAVIGTSLLVYPAAGLIDYVAANIPKFIIDPKIPSLYPMENLFPIEEKAGTGVMKMENLLKSWDFKN</sequence>
<feature type="binding site" evidence="3">
    <location>
        <begin position="14"/>
        <end position="33"/>
    </location>
    <ligand>
        <name>NAD(+)</name>
        <dbReference type="ChEBI" id="CHEBI:57540"/>
    </ligand>
</feature>
<evidence type="ECO:0000256" key="2">
    <source>
        <dbReference type="ARBA" id="ARBA00023027"/>
    </source>
</evidence>
<dbReference type="PANTHER" id="PTHR11085:SF4">
    <property type="entry name" value="NAD-DEPENDENT PROTEIN DEACYLASE"/>
    <property type="match status" value="1"/>
</dbReference>
<feature type="binding site" evidence="3">
    <location>
        <begin position="175"/>
        <end position="177"/>
    </location>
    <ligand>
        <name>NAD(+)</name>
        <dbReference type="ChEBI" id="CHEBI:57540"/>
    </ligand>
</feature>
<reference evidence="6 7" key="1">
    <citation type="submission" date="2020-03" db="EMBL/GenBank/DDBJ databases">
        <title>Cyclobacterium plantarum sp. nov., a marine bacterium isolated from a coastal-marine wetland.</title>
        <authorList>
            <person name="Sanchez-Porro C."/>
            <person name="Ventosa A."/>
            <person name="Amoozegar M."/>
        </authorList>
    </citation>
    <scope>NUCLEOTIDE SEQUENCE [LARGE SCALE GENOMIC DNA]</scope>
    <source>
        <strain evidence="6 7">GBPx2</strain>
    </source>
</reference>
<dbReference type="Gene3D" id="3.40.50.1220">
    <property type="entry name" value="TPP-binding domain"/>
    <property type="match status" value="1"/>
</dbReference>
<dbReference type="Pfam" id="PF02146">
    <property type="entry name" value="SIR2"/>
    <property type="match status" value="1"/>
</dbReference>